<dbReference type="InterPro" id="IPR036597">
    <property type="entry name" value="Fido-like_dom_sf"/>
</dbReference>
<dbReference type="SUPFAM" id="SSF140931">
    <property type="entry name" value="Fic-like"/>
    <property type="match status" value="1"/>
</dbReference>
<dbReference type="RefSeq" id="WP_126988691.1">
    <property type="nucleotide sequence ID" value="NZ_ML133862.1"/>
</dbReference>
<dbReference type="InterPro" id="IPR040198">
    <property type="entry name" value="Fido_containing"/>
</dbReference>
<dbReference type="PANTHER" id="PTHR13504:SF38">
    <property type="entry name" value="FIDO DOMAIN-CONTAINING PROTEIN"/>
    <property type="match status" value="1"/>
</dbReference>
<sequence>MIEAQGIRAPSFPFDSPLAAKAVALERLRGDLPRSTAHLPVLAELADLRRLMSSITSARIEGNHTTVVDAVDAARSREAQPRLPLGDSVEEILHLDEAARFLDDQVSTGSPLSHALVRELHRLTTEGLEREGDATPGSYRRHEVSIQGSEHAPPLASTVHALMTELLDFANAPSPPHLHLVRMAIAHHRFVWIHPFANGNGRVARLFSYAMIRAQGFAPDVEYQTVNPTTVFGADRQRYYDRLAAADSLEDDALVAWTEFVLDGLLGDLEAVHALSRGDALRSLVASAIDRALQADRLGADEAAALTAVASGAPFKSGDLAEQLGTNASGRSRALNSMLDRQLIQRVTPQGRIYRIRLSPNPLTPFLFTELDALGMLPGILRDDP</sequence>
<dbReference type="SUPFAM" id="SSF46785">
    <property type="entry name" value="Winged helix' DNA-binding domain"/>
    <property type="match status" value="1"/>
</dbReference>
<name>A0A3R8QLK3_9MICO</name>
<evidence type="ECO:0000256" key="2">
    <source>
        <dbReference type="PIRSR" id="PIRSR640198-2"/>
    </source>
</evidence>
<keyword evidence="2" id="KW-0547">Nucleotide-binding</keyword>
<dbReference type="Gene3D" id="1.10.3290.10">
    <property type="entry name" value="Fido-like domain"/>
    <property type="match status" value="1"/>
</dbReference>
<dbReference type="Gene3D" id="1.10.10.10">
    <property type="entry name" value="Winged helix-like DNA-binding domain superfamily/Winged helix DNA-binding domain"/>
    <property type="match status" value="1"/>
</dbReference>
<evidence type="ECO:0000256" key="1">
    <source>
        <dbReference type="PIRSR" id="PIRSR640198-1"/>
    </source>
</evidence>
<evidence type="ECO:0000313" key="5">
    <source>
        <dbReference type="EMBL" id="RRR17260.1"/>
    </source>
</evidence>
<keyword evidence="2" id="KW-0067">ATP-binding</keyword>
<accession>A0A3R8QLK3</accession>
<protein>
    <submittedName>
        <fullName evidence="5">Fic family protein</fullName>
    </submittedName>
</protein>
<gene>
    <name evidence="5" type="ORF">DS079_15495</name>
</gene>
<dbReference type="GO" id="GO:0005524">
    <property type="term" value="F:ATP binding"/>
    <property type="evidence" value="ECO:0007669"/>
    <property type="project" value="UniProtKB-KW"/>
</dbReference>
<reference evidence="5 6" key="1">
    <citation type="submission" date="2018-07" db="EMBL/GenBank/DDBJ databases">
        <title>Brachybacteriurn paraconglorneratum KCTC 9916.</title>
        <authorList>
            <person name="Li Y."/>
        </authorList>
    </citation>
    <scope>NUCLEOTIDE SEQUENCE [LARGE SCALE GENOMIC DNA]</scope>
    <source>
        <strain evidence="5 6">KCTC 9916</strain>
    </source>
</reference>
<dbReference type="InterPro" id="IPR003812">
    <property type="entry name" value="Fido"/>
</dbReference>
<dbReference type="PROSITE" id="PS51459">
    <property type="entry name" value="FIDO"/>
    <property type="match status" value="1"/>
</dbReference>
<organism evidence="5 6">
    <name type="scientific">Brachybacterium paraconglomeratum</name>
    <dbReference type="NCBI Taxonomy" id="173362"/>
    <lineage>
        <taxon>Bacteria</taxon>
        <taxon>Bacillati</taxon>
        <taxon>Actinomycetota</taxon>
        <taxon>Actinomycetes</taxon>
        <taxon>Micrococcales</taxon>
        <taxon>Dermabacteraceae</taxon>
        <taxon>Brachybacterium</taxon>
    </lineage>
</organism>
<feature type="site" description="Important for autoinhibition of adenylyltransferase activity" evidence="3">
    <location>
        <position position="61"/>
    </location>
</feature>
<feature type="domain" description="Fido" evidence="4">
    <location>
        <begin position="112"/>
        <end position="263"/>
    </location>
</feature>
<evidence type="ECO:0000313" key="6">
    <source>
        <dbReference type="Proteomes" id="UP000274327"/>
    </source>
</evidence>
<keyword evidence="6" id="KW-1185">Reference proteome</keyword>
<dbReference type="EMBL" id="QOCI01000015">
    <property type="protein sequence ID" value="RRR17260.1"/>
    <property type="molecule type" value="Genomic_DNA"/>
</dbReference>
<feature type="binding site" evidence="2">
    <location>
        <begin position="239"/>
        <end position="240"/>
    </location>
    <ligand>
        <name>ATP</name>
        <dbReference type="ChEBI" id="CHEBI:30616"/>
    </ligand>
</feature>
<feature type="active site" evidence="1">
    <location>
        <position position="194"/>
    </location>
</feature>
<proteinExistence type="predicted"/>
<comment type="caution">
    <text evidence="5">The sequence shown here is derived from an EMBL/GenBank/DDBJ whole genome shotgun (WGS) entry which is preliminary data.</text>
</comment>
<dbReference type="InterPro" id="IPR036388">
    <property type="entry name" value="WH-like_DNA-bd_sf"/>
</dbReference>
<dbReference type="Proteomes" id="UP000274327">
    <property type="component" value="Unassembled WGS sequence"/>
</dbReference>
<evidence type="ECO:0000259" key="4">
    <source>
        <dbReference type="PROSITE" id="PS51459"/>
    </source>
</evidence>
<evidence type="ECO:0000256" key="3">
    <source>
        <dbReference type="PIRSR" id="PIRSR640198-3"/>
    </source>
</evidence>
<dbReference type="PANTHER" id="PTHR13504">
    <property type="entry name" value="FIDO DOMAIN-CONTAINING PROTEIN DDB_G0283145"/>
    <property type="match status" value="1"/>
</dbReference>
<dbReference type="Pfam" id="PF02661">
    <property type="entry name" value="Fic"/>
    <property type="match status" value="1"/>
</dbReference>
<dbReference type="InterPro" id="IPR036390">
    <property type="entry name" value="WH_DNA-bd_sf"/>
</dbReference>
<dbReference type="AlphaFoldDB" id="A0A3R8QLK3"/>
<dbReference type="GeneID" id="78122422"/>